<evidence type="ECO:0000313" key="2">
    <source>
        <dbReference type="Proteomes" id="UP000029409"/>
    </source>
</evidence>
<protein>
    <recommendedName>
        <fullName evidence="3">Lipoprotein</fullName>
    </recommendedName>
</protein>
<dbReference type="EMBL" id="CP009288">
    <property type="protein sequence ID" value="AIQ14544.1"/>
    <property type="molecule type" value="Genomic_DNA"/>
</dbReference>
<dbReference type="PROSITE" id="PS51257">
    <property type="entry name" value="PROKAR_LIPOPROTEIN"/>
    <property type="match status" value="1"/>
</dbReference>
<dbReference type="RefSeq" id="WP_042208300.1">
    <property type="nucleotide sequence ID" value="NZ_CP009288.1"/>
</dbReference>
<dbReference type="OrthoDB" id="2623481at2"/>
<reference evidence="1 2" key="1">
    <citation type="submission" date="2014-08" db="EMBL/GenBank/DDBJ databases">
        <title>Comparative genomics of the Paenibacillus odorifer group.</title>
        <authorList>
            <person name="den Bakker H.C."/>
            <person name="Tsai Y.-C."/>
            <person name="Martin N."/>
            <person name="Korlach J."/>
            <person name="Wiedmann M."/>
        </authorList>
    </citation>
    <scope>NUCLEOTIDE SEQUENCE [LARGE SCALE GENOMIC DNA]</scope>
    <source>
        <strain evidence="1 2">DSM 1735</strain>
    </source>
</reference>
<sequence length="149" mass="17140">MKMLTVIVTLIFIVGCDFNIKMSDKIIDSKCSTNNTCVISIDDFTDFEWDKMVFFQVGSSNTEISNALGIEYTGQTDLMSGMIFVLKNKVVHEERVPYDPEHPNKLQYTIEKKPKDPNYVIFTSKKAELEGKREKIDGVLYYTFIAKKE</sequence>
<gene>
    <name evidence="1" type="ORF">PDUR_23625</name>
</gene>
<accession>A0A089J029</accession>
<name>A0A089J029_PAEDU</name>
<dbReference type="Proteomes" id="UP000029409">
    <property type="component" value="Chromosome"/>
</dbReference>
<proteinExistence type="predicted"/>
<dbReference type="KEGG" id="pdu:PDUR_23625"/>
<evidence type="ECO:0008006" key="3">
    <source>
        <dbReference type="Google" id="ProtNLM"/>
    </source>
</evidence>
<dbReference type="eggNOG" id="ENOG5033BKS">
    <property type="taxonomic scope" value="Bacteria"/>
</dbReference>
<evidence type="ECO:0000313" key="1">
    <source>
        <dbReference type="EMBL" id="AIQ14544.1"/>
    </source>
</evidence>
<organism evidence="1 2">
    <name type="scientific">Paenibacillus durus</name>
    <name type="common">Paenibacillus azotofixans</name>
    <dbReference type="NCBI Taxonomy" id="44251"/>
    <lineage>
        <taxon>Bacteria</taxon>
        <taxon>Bacillati</taxon>
        <taxon>Bacillota</taxon>
        <taxon>Bacilli</taxon>
        <taxon>Bacillales</taxon>
        <taxon>Paenibacillaceae</taxon>
        <taxon>Paenibacillus</taxon>
    </lineage>
</organism>
<dbReference type="AlphaFoldDB" id="A0A089J029"/>
<keyword evidence="2" id="KW-1185">Reference proteome</keyword>